<proteinExistence type="predicted"/>
<name>A0A2V2MSW6_9EURY</name>
<dbReference type="GeneID" id="97547084"/>
<dbReference type="Proteomes" id="UP000245657">
    <property type="component" value="Unassembled WGS sequence"/>
</dbReference>
<sequence length="169" mass="17796">MGDFTQKSVVKSAMRKLATPIADYATFHALIQDVLENNPWGCTTYESAGVAKPAVEKTKEAYAATIVYENAEAKTVGSIPIRGPTMEAVNTAVTQITGSAAITAGMGAGVTASRDSSEDSFSCTIKAHASNGELYSVSFKRDSVTLSSYENDAIRTGIETWADTVAILA</sequence>
<dbReference type="OrthoDB" id="117414at2157"/>
<comment type="caution">
    <text evidence="1">The sequence shown here is derived from an EMBL/GenBank/DDBJ whole genome shotgun (WGS) entry which is preliminary data.</text>
</comment>
<evidence type="ECO:0000313" key="2">
    <source>
        <dbReference type="Proteomes" id="UP000245657"/>
    </source>
</evidence>
<dbReference type="EMBL" id="QGMY01000008">
    <property type="protein sequence ID" value="PWR71294.1"/>
    <property type="molecule type" value="Genomic_DNA"/>
</dbReference>
<organism evidence="1 2">
    <name type="scientific">Methanospirillum lacunae</name>
    <dbReference type="NCBI Taxonomy" id="668570"/>
    <lineage>
        <taxon>Archaea</taxon>
        <taxon>Methanobacteriati</taxon>
        <taxon>Methanobacteriota</taxon>
        <taxon>Stenosarchaea group</taxon>
        <taxon>Methanomicrobia</taxon>
        <taxon>Methanomicrobiales</taxon>
        <taxon>Methanospirillaceae</taxon>
        <taxon>Methanospirillum</taxon>
    </lineage>
</organism>
<reference evidence="1 2" key="1">
    <citation type="submission" date="2018-05" db="EMBL/GenBank/DDBJ databases">
        <title>Draft genome of Methanospirillum lacunae Ki8-1.</title>
        <authorList>
            <person name="Dueholm M.S."/>
            <person name="Nielsen P.H."/>
            <person name="Bakmann L.F."/>
            <person name="Otzen D.E."/>
        </authorList>
    </citation>
    <scope>NUCLEOTIDE SEQUENCE [LARGE SCALE GENOMIC DNA]</scope>
    <source>
        <strain evidence="1 2">Ki8-1</strain>
    </source>
</reference>
<evidence type="ECO:0000313" key="1">
    <source>
        <dbReference type="EMBL" id="PWR71294.1"/>
    </source>
</evidence>
<dbReference type="RefSeq" id="WP_109968912.1">
    <property type="nucleotide sequence ID" value="NZ_CP176093.1"/>
</dbReference>
<accession>A0A2V2MSW6</accession>
<dbReference type="AlphaFoldDB" id="A0A2V2MSW6"/>
<protein>
    <submittedName>
        <fullName evidence="1">Uncharacterized protein</fullName>
    </submittedName>
</protein>
<gene>
    <name evidence="1" type="ORF">DK846_10520</name>
</gene>
<keyword evidence="2" id="KW-1185">Reference proteome</keyword>